<name>A0A841BHH8_9ACTN</name>
<accession>A0A841BHH8</accession>
<dbReference type="EMBL" id="JACHMN010000002">
    <property type="protein sequence ID" value="MBB5868547.1"/>
    <property type="molecule type" value="Genomic_DNA"/>
</dbReference>
<keyword evidence="2" id="KW-1185">Reference proteome</keyword>
<dbReference type="RefSeq" id="WP_184834577.1">
    <property type="nucleotide sequence ID" value="NZ_JACHMN010000002.1"/>
</dbReference>
<sequence length="184" mass="19524">MTDDHHDVDLTSLGPRVDGGDMAKITAAILFGSAVLARYEGSLVSVRTNPEVDEPDVVCWDGSSRSGGHDVIWVWRVQPQHGSHNWSPPLEQQIRMAELDVLAHGRTAVPGPPVPGTPAGVNIAIPSQVVLVESPAPGTVTFESFECDKKSPAGTRFKKTSDEATYAVSDAADLVSASRQASGR</sequence>
<evidence type="ECO:0000313" key="2">
    <source>
        <dbReference type="Proteomes" id="UP000587527"/>
    </source>
</evidence>
<dbReference type="AlphaFoldDB" id="A0A841BHH8"/>
<dbReference type="Proteomes" id="UP000587527">
    <property type="component" value="Unassembled WGS sequence"/>
</dbReference>
<comment type="caution">
    <text evidence="1">The sequence shown here is derived from an EMBL/GenBank/DDBJ whole genome shotgun (WGS) entry which is preliminary data.</text>
</comment>
<organism evidence="1 2">
    <name type="scientific">Allocatelliglobosispora scoriae</name>
    <dbReference type="NCBI Taxonomy" id="643052"/>
    <lineage>
        <taxon>Bacteria</taxon>
        <taxon>Bacillati</taxon>
        <taxon>Actinomycetota</taxon>
        <taxon>Actinomycetes</taxon>
        <taxon>Micromonosporales</taxon>
        <taxon>Micromonosporaceae</taxon>
        <taxon>Allocatelliglobosispora</taxon>
    </lineage>
</organism>
<protein>
    <submittedName>
        <fullName evidence="1">Uncharacterized protein</fullName>
    </submittedName>
</protein>
<reference evidence="1 2" key="1">
    <citation type="submission" date="2020-08" db="EMBL/GenBank/DDBJ databases">
        <title>Sequencing the genomes of 1000 actinobacteria strains.</title>
        <authorList>
            <person name="Klenk H.-P."/>
        </authorList>
    </citation>
    <scope>NUCLEOTIDE SEQUENCE [LARGE SCALE GENOMIC DNA]</scope>
    <source>
        <strain evidence="1 2">DSM 45362</strain>
    </source>
</reference>
<evidence type="ECO:0000313" key="1">
    <source>
        <dbReference type="EMBL" id="MBB5868547.1"/>
    </source>
</evidence>
<proteinExistence type="predicted"/>
<gene>
    <name evidence="1" type="ORF">F4553_001926</name>
</gene>